<protein>
    <submittedName>
        <fullName evidence="2">Uncharacterized protein</fullName>
    </submittedName>
</protein>
<feature type="region of interest" description="Disordered" evidence="1">
    <location>
        <begin position="345"/>
        <end position="364"/>
    </location>
</feature>
<dbReference type="Proteomes" id="UP000308549">
    <property type="component" value="Unassembled WGS sequence"/>
</dbReference>
<evidence type="ECO:0000313" key="2">
    <source>
        <dbReference type="EMBL" id="TKA31749.1"/>
    </source>
</evidence>
<feature type="compositionally biased region" description="Basic and acidic residues" evidence="1">
    <location>
        <begin position="212"/>
        <end position="223"/>
    </location>
</feature>
<evidence type="ECO:0000256" key="1">
    <source>
        <dbReference type="SAM" id="MobiDB-lite"/>
    </source>
</evidence>
<feature type="compositionally biased region" description="Polar residues" evidence="1">
    <location>
        <begin position="1"/>
        <end position="12"/>
    </location>
</feature>
<feature type="region of interest" description="Disordered" evidence="1">
    <location>
        <begin position="1"/>
        <end position="336"/>
    </location>
</feature>
<keyword evidence="3" id="KW-1185">Reference proteome</keyword>
<gene>
    <name evidence="2" type="ORF">B0A50_01827</name>
</gene>
<reference evidence="2 3" key="1">
    <citation type="submission" date="2017-03" db="EMBL/GenBank/DDBJ databases">
        <title>Genomes of endolithic fungi from Antarctica.</title>
        <authorList>
            <person name="Coleine C."/>
            <person name="Masonjones S."/>
            <person name="Stajich J.E."/>
        </authorList>
    </citation>
    <scope>NUCLEOTIDE SEQUENCE [LARGE SCALE GENOMIC DNA]</scope>
    <source>
        <strain evidence="2 3">CCFEE 6315</strain>
    </source>
</reference>
<accession>A0A4V5N5N2</accession>
<evidence type="ECO:0000313" key="3">
    <source>
        <dbReference type="Proteomes" id="UP000308549"/>
    </source>
</evidence>
<comment type="caution">
    <text evidence="2">The sequence shown here is derived from an EMBL/GenBank/DDBJ whole genome shotgun (WGS) entry which is preliminary data.</text>
</comment>
<dbReference type="EMBL" id="NAJL01000007">
    <property type="protein sequence ID" value="TKA31749.1"/>
    <property type="molecule type" value="Genomic_DNA"/>
</dbReference>
<feature type="compositionally biased region" description="Polar residues" evidence="1">
    <location>
        <begin position="348"/>
        <end position="363"/>
    </location>
</feature>
<proteinExistence type="predicted"/>
<dbReference type="AlphaFoldDB" id="A0A4V5N5N2"/>
<dbReference type="OrthoDB" id="3646447at2759"/>
<feature type="compositionally biased region" description="Polar residues" evidence="1">
    <location>
        <begin position="194"/>
        <end position="206"/>
    </location>
</feature>
<feature type="compositionally biased region" description="Low complexity" evidence="1">
    <location>
        <begin position="224"/>
        <end position="233"/>
    </location>
</feature>
<sequence length="444" mass="49542">MGLSSFFSQLKSPRTKESHPQSIPTDSNRSRSQHASNVQPARRPEVVSQSATVDRSIDRRASRPKITTQKSDGNLKKRRSWFGGKPKVDADVPDVPSLHRPTQYDQNRHRYDRLQDDVTGPGTALTTDERVKSSRSQPPEVPDQKLERQRSFFGRKRSQSSTSTTKPGKRKSWFGGRADEDDAPPLPAMPVQLKAQQQEVAKASSSPPQPAREQRSSRPELLQRSKSATSTSSRRSKRRKSWVKSSNPDSEDEHEEVTPPMPPLPALTPDDGELYATDSSVATTRSRAPSASVDPRIHTDGTQHAFLFEDPITHVTRGNSIKAPRPLSGMSMSSRKSYVPKNAASGFLKSTTPNSRRGSTRQSLLEDGEGGVVFLTEEQQKEWDKVKHLMEVMERRQNRGVEGMLQDLEVEESGTTGHERDDDRRRPVHSNTDALAALEFGVAR</sequence>
<feature type="compositionally biased region" description="Basic and acidic residues" evidence="1">
    <location>
        <begin position="106"/>
        <end position="116"/>
    </location>
</feature>
<feature type="compositionally biased region" description="Polar residues" evidence="1">
    <location>
        <begin position="277"/>
        <end position="289"/>
    </location>
</feature>
<feature type="region of interest" description="Disordered" evidence="1">
    <location>
        <begin position="398"/>
        <end position="444"/>
    </location>
</feature>
<name>A0A4V5N5N2_9PEZI</name>
<organism evidence="2 3">
    <name type="scientific">Salinomyces thailandicus</name>
    <dbReference type="NCBI Taxonomy" id="706561"/>
    <lineage>
        <taxon>Eukaryota</taxon>
        <taxon>Fungi</taxon>
        <taxon>Dikarya</taxon>
        <taxon>Ascomycota</taxon>
        <taxon>Pezizomycotina</taxon>
        <taxon>Dothideomycetes</taxon>
        <taxon>Dothideomycetidae</taxon>
        <taxon>Mycosphaerellales</taxon>
        <taxon>Teratosphaeriaceae</taxon>
        <taxon>Salinomyces</taxon>
    </lineage>
</organism>